<accession>A0A518GUR1</accession>
<reference evidence="2 3" key="1">
    <citation type="submission" date="2019-02" db="EMBL/GenBank/DDBJ databases">
        <title>Deep-cultivation of Planctomycetes and their phenomic and genomic characterization uncovers novel biology.</title>
        <authorList>
            <person name="Wiegand S."/>
            <person name="Jogler M."/>
            <person name="Boedeker C."/>
            <person name="Pinto D."/>
            <person name="Vollmers J."/>
            <person name="Rivas-Marin E."/>
            <person name="Kohn T."/>
            <person name="Peeters S.H."/>
            <person name="Heuer A."/>
            <person name="Rast P."/>
            <person name="Oberbeckmann S."/>
            <person name="Bunk B."/>
            <person name="Jeske O."/>
            <person name="Meyerdierks A."/>
            <person name="Storesund J.E."/>
            <person name="Kallscheuer N."/>
            <person name="Luecker S."/>
            <person name="Lage O.M."/>
            <person name="Pohl T."/>
            <person name="Merkel B.J."/>
            <person name="Hornburger P."/>
            <person name="Mueller R.-W."/>
            <person name="Bruemmer F."/>
            <person name="Labrenz M."/>
            <person name="Spormann A.M."/>
            <person name="Op den Camp H."/>
            <person name="Overmann J."/>
            <person name="Amann R."/>
            <person name="Jetten M.S.M."/>
            <person name="Mascher T."/>
            <person name="Medema M.H."/>
            <person name="Devos D.P."/>
            <person name="Kaster A.-K."/>
            <person name="Ovreas L."/>
            <person name="Rohde M."/>
            <person name="Galperin M.Y."/>
            <person name="Jogler C."/>
        </authorList>
    </citation>
    <scope>NUCLEOTIDE SEQUENCE [LARGE SCALE GENOMIC DNA]</scope>
    <source>
        <strain evidence="2 3">ElP</strain>
    </source>
</reference>
<dbReference type="Proteomes" id="UP000317835">
    <property type="component" value="Chromosome"/>
</dbReference>
<gene>
    <name evidence="2" type="ORF">ElP_01510</name>
</gene>
<sequence length="568" mass="62957">MTPRIGGGAALRLAILAATLCGIAVDRCRAQTPPVPSTAPGLPPALPSAPAEAPSTAELQGQIAELQEMFRASLERQEQLERRLIELQGGAGSAPVAPGPGMVPSASGARSPADVLDSSGPLVGPGSPEDSAGRGLSLVPAGSGGRGPTAPTAPAVQMPAGAPDLATEVKFGPGFQISTEDEEFVIQFHNLTQVDGRFYLEGGQRTTRDTFGLPREWFIFNGQLTRPFEYYVAINQGFNNLNLLDAFLNVHYDDRLQFKVGRYKTPYTYEFYSLPINGLITPERSQFFNNFALNRDVGLMAWGNFFEKRLDYAVGIFNGSPNGFLDFDDDKNVLAYVNARPFAFLDLPALQYFNVGGSVDAGHELQPRIPPILRLNVPTTADAAIGVPFLAFRDGVLESGNEALWSLHMAWYYRQLSLIGEWQSGYESYAFRDTPQQRTRNVTQSFYVWTGYFLTGEEVSGRGMVKPLRPFDVRRGKWGPGAIELAFRYNYLDVGDNVFDGGFADPRLWTDRVQSIDLGVNWYLSQYVKFFAGWQHNEFGSPVLFRTTPTEQFQLTDDLFWFRFQIYF</sequence>
<feature type="region of interest" description="Disordered" evidence="1">
    <location>
        <begin position="90"/>
        <end position="150"/>
    </location>
</feature>
<dbReference type="InterPro" id="IPR023614">
    <property type="entry name" value="Porin_dom_sf"/>
</dbReference>
<keyword evidence="3" id="KW-1185">Reference proteome</keyword>
<dbReference type="Gene3D" id="2.40.160.10">
    <property type="entry name" value="Porin"/>
    <property type="match status" value="1"/>
</dbReference>
<feature type="region of interest" description="Disordered" evidence="1">
    <location>
        <begin position="33"/>
        <end position="54"/>
    </location>
</feature>
<name>A0A518GUR1_9BACT</name>
<dbReference type="SUPFAM" id="SSF56935">
    <property type="entry name" value="Porins"/>
    <property type="match status" value="1"/>
</dbReference>
<dbReference type="KEGG" id="tpla:ElP_01510"/>
<dbReference type="Pfam" id="PF07396">
    <property type="entry name" value="Porin_O_P"/>
    <property type="match status" value="1"/>
</dbReference>
<evidence type="ECO:0000256" key="1">
    <source>
        <dbReference type="SAM" id="MobiDB-lite"/>
    </source>
</evidence>
<evidence type="ECO:0000313" key="3">
    <source>
        <dbReference type="Proteomes" id="UP000317835"/>
    </source>
</evidence>
<protein>
    <submittedName>
        <fullName evidence="2">Phosphate-selective porin O and P</fullName>
    </submittedName>
</protein>
<dbReference type="OrthoDB" id="9807854at2"/>
<proteinExistence type="predicted"/>
<dbReference type="EMBL" id="CP036426">
    <property type="protein sequence ID" value="QDV32323.1"/>
    <property type="molecule type" value="Genomic_DNA"/>
</dbReference>
<dbReference type="AlphaFoldDB" id="A0A518GUR1"/>
<dbReference type="InterPro" id="IPR010870">
    <property type="entry name" value="Porin_O/P"/>
</dbReference>
<evidence type="ECO:0000313" key="2">
    <source>
        <dbReference type="EMBL" id="QDV32323.1"/>
    </source>
</evidence>
<dbReference type="RefSeq" id="WP_145266337.1">
    <property type="nucleotide sequence ID" value="NZ_CP036426.1"/>
</dbReference>
<organism evidence="2 3">
    <name type="scientific">Tautonia plasticadhaerens</name>
    <dbReference type="NCBI Taxonomy" id="2527974"/>
    <lineage>
        <taxon>Bacteria</taxon>
        <taxon>Pseudomonadati</taxon>
        <taxon>Planctomycetota</taxon>
        <taxon>Planctomycetia</taxon>
        <taxon>Isosphaerales</taxon>
        <taxon>Isosphaeraceae</taxon>
        <taxon>Tautonia</taxon>
    </lineage>
</organism>
<feature type="compositionally biased region" description="Low complexity" evidence="1">
    <location>
        <begin position="93"/>
        <end position="106"/>
    </location>
</feature>
<feature type="compositionally biased region" description="Pro residues" evidence="1">
    <location>
        <begin position="33"/>
        <end position="47"/>
    </location>
</feature>